<gene>
    <name evidence="1" type="ORF">MNQ99_03765</name>
</gene>
<dbReference type="Proteomes" id="UP000829069">
    <property type="component" value="Chromosome"/>
</dbReference>
<protein>
    <recommendedName>
        <fullName evidence="3">DUF4825 domain-containing protein</fullName>
    </recommendedName>
</protein>
<evidence type="ECO:0000313" key="1">
    <source>
        <dbReference type="EMBL" id="UNK46494.1"/>
    </source>
</evidence>
<evidence type="ECO:0008006" key="3">
    <source>
        <dbReference type="Google" id="ProtNLM"/>
    </source>
</evidence>
<sequence>MGNSKVLRTVATWLLCLMLAVAAAALTIVLVNAFVFSPQHQVKAYFNALEDGDGGTALGLLHATVPDANAAMLDGAALKASVDTLDNLEIQDPVPAGDNRVDQPVSYTVDGVAHSTTFTLEKTGTTWLFFNQWSFVPSTLPTISVDVVNGNEASLNGTRVALPEGKSSFAVFYPGSFEAHYASDYFAAPVVESVLTGPQNAQDARLSLATEATPKLVDDLSGQVNAFLDSCAEQRVLQPSGCPFSASMERVQDNTIDWSIVEYPEVKVEPFKGSWVISPLSGVVKLNVVEIDLFTGASVKRELKQAFDFTGQLSVNDGHVTLTPVVEY</sequence>
<dbReference type="EMBL" id="CP093326">
    <property type="protein sequence ID" value="UNK46494.1"/>
    <property type="molecule type" value="Genomic_DNA"/>
</dbReference>
<reference evidence="1 2" key="1">
    <citation type="submission" date="2022-03" db="EMBL/GenBank/DDBJ databases">
        <title>Isotopic signatures of nitrous oxide derived from detoxification processes.</title>
        <authorList>
            <person name="Behrendt U."/>
            <person name="Buchen C."/>
            <person name="Well R."/>
            <person name="Ulrich A."/>
            <person name="Rohe L."/>
            <person name="Kolb S."/>
            <person name="Schloter M."/>
            <person name="Horn M.A."/>
            <person name="Augustin J."/>
        </authorList>
    </citation>
    <scope>NUCLEOTIDE SEQUENCE [LARGE SCALE GENOMIC DNA]</scope>
    <source>
        <strain evidence="1 2">S4-C24</strain>
    </source>
</reference>
<evidence type="ECO:0000313" key="2">
    <source>
        <dbReference type="Proteomes" id="UP000829069"/>
    </source>
</evidence>
<organism evidence="1 2">
    <name type="scientific">Arthrobacter sulfonylureivorans</name>
    <dbReference type="NCBI Taxonomy" id="2486855"/>
    <lineage>
        <taxon>Bacteria</taxon>
        <taxon>Bacillati</taxon>
        <taxon>Actinomycetota</taxon>
        <taxon>Actinomycetes</taxon>
        <taxon>Micrococcales</taxon>
        <taxon>Micrococcaceae</taxon>
        <taxon>Arthrobacter</taxon>
    </lineage>
</organism>
<accession>A0ABY3W825</accession>
<dbReference type="RefSeq" id="WP_241914503.1">
    <property type="nucleotide sequence ID" value="NZ_CP093326.1"/>
</dbReference>
<proteinExistence type="predicted"/>
<keyword evidence="2" id="KW-1185">Reference proteome</keyword>
<name>A0ABY3W825_9MICC</name>